<sequence>MPSTSARKAKSLKPARSVAPRNAGNDVSSTTVPSTTARKVKPQKAARTVAPRNAANDGSSTAAPSTTARKAKSQKTVTPHNAASDVSARLGIVAQDMKQSGHLLSTHLAADTPRAAEAEPESTSERILRLDALENSRIAVLERTERMIFVAESTLQILKNLFAEVEDALERDHNYKALPERARQQVLKAQEQAKTMQTSASECASELGRVYAGVTKARVDIGTSST</sequence>
<feature type="compositionally biased region" description="Polar residues" evidence="1">
    <location>
        <begin position="25"/>
        <end position="37"/>
    </location>
</feature>
<organism evidence="2 3">
    <name type="scientific">Exidia glandulosa HHB12029</name>
    <dbReference type="NCBI Taxonomy" id="1314781"/>
    <lineage>
        <taxon>Eukaryota</taxon>
        <taxon>Fungi</taxon>
        <taxon>Dikarya</taxon>
        <taxon>Basidiomycota</taxon>
        <taxon>Agaricomycotina</taxon>
        <taxon>Agaricomycetes</taxon>
        <taxon>Auriculariales</taxon>
        <taxon>Exidiaceae</taxon>
        <taxon>Exidia</taxon>
    </lineage>
</organism>
<feature type="region of interest" description="Disordered" evidence="1">
    <location>
        <begin position="1"/>
        <end position="83"/>
    </location>
</feature>
<dbReference type="EMBL" id="KV426626">
    <property type="protein sequence ID" value="KZV79407.1"/>
    <property type="molecule type" value="Genomic_DNA"/>
</dbReference>
<evidence type="ECO:0000313" key="2">
    <source>
        <dbReference type="EMBL" id="KZV79407.1"/>
    </source>
</evidence>
<keyword evidence="3" id="KW-1185">Reference proteome</keyword>
<gene>
    <name evidence="2" type="ORF">EXIGLDRAFT_782409</name>
</gene>
<name>A0A165ATX8_EXIGL</name>
<dbReference type="InParanoid" id="A0A165ATX8"/>
<evidence type="ECO:0000256" key="1">
    <source>
        <dbReference type="SAM" id="MobiDB-lite"/>
    </source>
</evidence>
<reference evidence="2 3" key="1">
    <citation type="journal article" date="2016" name="Mol. Biol. Evol.">
        <title>Comparative Genomics of Early-Diverging Mushroom-Forming Fungi Provides Insights into the Origins of Lignocellulose Decay Capabilities.</title>
        <authorList>
            <person name="Nagy L.G."/>
            <person name="Riley R."/>
            <person name="Tritt A."/>
            <person name="Adam C."/>
            <person name="Daum C."/>
            <person name="Floudas D."/>
            <person name="Sun H."/>
            <person name="Yadav J.S."/>
            <person name="Pangilinan J."/>
            <person name="Larsson K.H."/>
            <person name="Matsuura K."/>
            <person name="Barry K."/>
            <person name="Labutti K."/>
            <person name="Kuo R."/>
            <person name="Ohm R.A."/>
            <person name="Bhattacharya S.S."/>
            <person name="Shirouzu T."/>
            <person name="Yoshinaga Y."/>
            <person name="Martin F.M."/>
            <person name="Grigoriev I.V."/>
            <person name="Hibbett D.S."/>
        </authorList>
    </citation>
    <scope>NUCLEOTIDE SEQUENCE [LARGE SCALE GENOMIC DNA]</scope>
    <source>
        <strain evidence="2 3">HHB12029</strain>
    </source>
</reference>
<dbReference type="AlphaFoldDB" id="A0A165ATX8"/>
<accession>A0A165ATX8</accession>
<feature type="compositionally biased region" description="Polar residues" evidence="1">
    <location>
        <begin position="56"/>
        <end position="81"/>
    </location>
</feature>
<dbReference type="Proteomes" id="UP000077266">
    <property type="component" value="Unassembled WGS sequence"/>
</dbReference>
<proteinExistence type="predicted"/>
<protein>
    <submittedName>
        <fullName evidence="2">Uncharacterized protein</fullName>
    </submittedName>
</protein>
<evidence type="ECO:0000313" key="3">
    <source>
        <dbReference type="Proteomes" id="UP000077266"/>
    </source>
</evidence>